<accession>A0AAD3CRA1</accession>
<evidence type="ECO:0000256" key="2">
    <source>
        <dbReference type="SAM" id="MobiDB-lite"/>
    </source>
</evidence>
<dbReference type="AlphaFoldDB" id="A0AAD3CRA1"/>
<keyword evidence="4" id="KW-1185">Reference proteome</keyword>
<dbReference type="EMBL" id="BLLK01000040">
    <property type="protein sequence ID" value="GFH50723.1"/>
    <property type="molecule type" value="Genomic_DNA"/>
</dbReference>
<evidence type="ECO:0000313" key="3">
    <source>
        <dbReference type="EMBL" id="GFH50723.1"/>
    </source>
</evidence>
<feature type="region of interest" description="Disordered" evidence="2">
    <location>
        <begin position="461"/>
        <end position="491"/>
    </location>
</feature>
<keyword evidence="1" id="KW-0175">Coiled coil</keyword>
<feature type="coiled-coil region" evidence="1">
    <location>
        <begin position="518"/>
        <end position="570"/>
    </location>
</feature>
<reference evidence="3 4" key="1">
    <citation type="journal article" date="2021" name="Sci. Rep.">
        <title>The genome of the diatom Chaetoceros tenuissimus carries an ancient integrated fragment of an extant virus.</title>
        <authorList>
            <person name="Hongo Y."/>
            <person name="Kimura K."/>
            <person name="Takaki Y."/>
            <person name="Yoshida Y."/>
            <person name="Baba S."/>
            <person name="Kobayashi G."/>
            <person name="Nagasaki K."/>
            <person name="Hano T."/>
            <person name="Tomaru Y."/>
        </authorList>
    </citation>
    <scope>NUCLEOTIDE SEQUENCE [LARGE SCALE GENOMIC DNA]</scope>
    <source>
        <strain evidence="3 4">NIES-3715</strain>
    </source>
</reference>
<name>A0AAD3CRA1_9STRA</name>
<organism evidence="3 4">
    <name type="scientific">Chaetoceros tenuissimus</name>
    <dbReference type="NCBI Taxonomy" id="426638"/>
    <lineage>
        <taxon>Eukaryota</taxon>
        <taxon>Sar</taxon>
        <taxon>Stramenopiles</taxon>
        <taxon>Ochrophyta</taxon>
        <taxon>Bacillariophyta</taxon>
        <taxon>Coscinodiscophyceae</taxon>
        <taxon>Chaetocerotophycidae</taxon>
        <taxon>Chaetocerotales</taxon>
        <taxon>Chaetocerotaceae</taxon>
        <taxon>Chaetoceros</taxon>
    </lineage>
</organism>
<sequence>MVIKTSTPVKPVEKAVELAEANADYEIRFPVAKYMTHSKGVRDALEMLMYANAEIQVHPISDEDSKIDEVSNLPKWEKVEEWDKYIFNYKREKQHGKNGKEDFHVCHVALTAYTQLRDLKEIPEVKNALAQSRIYLRARNFTSSSDKVPVAWLKGADYQMSDRMNIEEQITKYLEESTYPISDTKVQVNSDRIYCYDKEAKTTFRTKAYVVYCNKADQQVIDSALENLNKCESKALGIRHLRAISYNGLATIVKKKWIEGQNQVMFNTAAVVIDNIYPGANRAPENFKDWWEHFPEMEQDTAEQDWKDIIDQNLAAYVVENKKKEELVKDIYFRNGKMHLVCNILEAGVVVNAMKSMLDHMISALNEDEMAELCNIYYYTPKRIPRVSAVLKHEEQGITQIPIDVFVPDELVEELKNETIEVDLTPYKPESYENMPAATYYKRNRAPVRVQSHDDSIKFWKQKQAARKKERRQKSNSDDKKKQRPTSPVTVVDHGEVSINAPKTLSNKEIQSMKTQFQKKLEEREKAWEARFKAMEKQLTETKETTEKAITNLETNIELMEQNNDKFQKHMETTTGQLLQRITAQGSTLETRTRSITSLETNINNRFEQLFQRLDVLNSKHPSPARKKQGVESLQQNNVMANSLNNVNFIQGSAPTTQEHQQGQGVDQSC</sequence>
<gene>
    <name evidence="3" type="ORF">CTEN210_07199</name>
</gene>
<proteinExistence type="predicted"/>
<feature type="compositionally biased region" description="Basic residues" evidence="2">
    <location>
        <begin position="461"/>
        <end position="472"/>
    </location>
</feature>
<comment type="caution">
    <text evidence="3">The sequence shown here is derived from an EMBL/GenBank/DDBJ whole genome shotgun (WGS) entry which is preliminary data.</text>
</comment>
<dbReference type="Proteomes" id="UP001054902">
    <property type="component" value="Unassembled WGS sequence"/>
</dbReference>
<protein>
    <submittedName>
        <fullName evidence="3">Uncharacterized protein</fullName>
    </submittedName>
</protein>
<evidence type="ECO:0000313" key="4">
    <source>
        <dbReference type="Proteomes" id="UP001054902"/>
    </source>
</evidence>
<evidence type="ECO:0000256" key="1">
    <source>
        <dbReference type="SAM" id="Coils"/>
    </source>
</evidence>